<feature type="domain" description="HTH luxR-type" evidence="4">
    <location>
        <begin position="151"/>
        <end position="216"/>
    </location>
</feature>
<dbReference type="SMART" id="SM00421">
    <property type="entry name" value="HTH_LUXR"/>
    <property type="match status" value="1"/>
</dbReference>
<accession>A0A1M5SA81</accession>
<keyword evidence="1 3" id="KW-0597">Phosphoprotein</keyword>
<gene>
    <name evidence="6" type="ORF">SAMN04488109_3827</name>
</gene>
<dbReference type="PROSITE" id="PS50110">
    <property type="entry name" value="RESPONSE_REGULATORY"/>
    <property type="match status" value="1"/>
</dbReference>
<dbReference type="SUPFAM" id="SSF46894">
    <property type="entry name" value="C-terminal effector domain of the bipartite response regulators"/>
    <property type="match status" value="1"/>
</dbReference>
<evidence type="ECO:0000256" key="1">
    <source>
        <dbReference type="ARBA" id="ARBA00022553"/>
    </source>
</evidence>
<dbReference type="GO" id="GO:0003677">
    <property type="term" value="F:DNA binding"/>
    <property type="evidence" value="ECO:0007669"/>
    <property type="project" value="UniProtKB-KW"/>
</dbReference>
<dbReference type="InterPro" id="IPR016032">
    <property type="entry name" value="Sig_transdc_resp-reg_C-effctor"/>
</dbReference>
<dbReference type="GO" id="GO:0000160">
    <property type="term" value="P:phosphorelay signal transduction system"/>
    <property type="evidence" value="ECO:0007669"/>
    <property type="project" value="InterPro"/>
</dbReference>
<evidence type="ECO:0000313" key="7">
    <source>
        <dbReference type="Proteomes" id="UP000184212"/>
    </source>
</evidence>
<dbReference type="InterPro" id="IPR011006">
    <property type="entry name" value="CheY-like_superfamily"/>
</dbReference>
<reference evidence="6 7" key="1">
    <citation type="submission" date="2016-11" db="EMBL/GenBank/DDBJ databases">
        <authorList>
            <person name="Jaros S."/>
            <person name="Januszkiewicz K."/>
            <person name="Wedrychowicz H."/>
        </authorList>
    </citation>
    <scope>NUCLEOTIDE SEQUENCE [LARGE SCALE GENOMIC DNA]</scope>
    <source>
        <strain evidence="6 7">DSM 24574</strain>
    </source>
</reference>
<keyword evidence="2" id="KW-0238">DNA-binding</keyword>
<dbReference type="PRINTS" id="PR00038">
    <property type="entry name" value="HTHLUXR"/>
</dbReference>
<organism evidence="6 7">
    <name type="scientific">Chryseolinea serpens</name>
    <dbReference type="NCBI Taxonomy" id="947013"/>
    <lineage>
        <taxon>Bacteria</taxon>
        <taxon>Pseudomonadati</taxon>
        <taxon>Bacteroidota</taxon>
        <taxon>Cytophagia</taxon>
        <taxon>Cytophagales</taxon>
        <taxon>Fulvivirgaceae</taxon>
        <taxon>Chryseolinea</taxon>
    </lineage>
</organism>
<dbReference type="SUPFAM" id="SSF52172">
    <property type="entry name" value="CheY-like"/>
    <property type="match status" value="1"/>
</dbReference>
<evidence type="ECO:0000256" key="2">
    <source>
        <dbReference type="ARBA" id="ARBA00023125"/>
    </source>
</evidence>
<dbReference type="InterPro" id="IPR001789">
    <property type="entry name" value="Sig_transdc_resp-reg_receiver"/>
</dbReference>
<dbReference type="STRING" id="947013.SAMN04488109_3827"/>
<dbReference type="AlphaFoldDB" id="A0A1M5SA81"/>
<dbReference type="SMART" id="SM00448">
    <property type="entry name" value="REC"/>
    <property type="match status" value="1"/>
</dbReference>
<keyword evidence="7" id="KW-1185">Reference proteome</keyword>
<dbReference type="OrthoDB" id="9797341at2"/>
<protein>
    <submittedName>
        <fullName evidence="6">Two component transcriptional regulator, LuxR family</fullName>
    </submittedName>
</protein>
<dbReference type="Pfam" id="PF00196">
    <property type="entry name" value="GerE"/>
    <property type="match status" value="1"/>
</dbReference>
<dbReference type="PANTHER" id="PTHR43214">
    <property type="entry name" value="TWO-COMPONENT RESPONSE REGULATOR"/>
    <property type="match status" value="1"/>
</dbReference>
<dbReference type="GO" id="GO:0006355">
    <property type="term" value="P:regulation of DNA-templated transcription"/>
    <property type="evidence" value="ECO:0007669"/>
    <property type="project" value="InterPro"/>
</dbReference>
<dbReference type="Pfam" id="PF00072">
    <property type="entry name" value="Response_reg"/>
    <property type="match status" value="1"/>
</dbReference>
<evidence type="ECO:0000256" key="3">
    <source>
        <dbReference type="PROSITE-ProRule" id="PRU00169"/>
    </source>
</evidence>
<dbReference type="CDD" id="cd17535">
    <property type="entry name" value="REC_NarL-like"/>
    <property type="match status" value="1"/>
</dbReference>
<evidence type="ECO:0000259" key="5">
    <source>
        <dbReference type="PROSITE" id="PS50110"/>
    </source>
</evidence>
<evidence type="ECO:0000259" key="4">
    <source>
        <dbReference type="PROSITE" id="PS50043"/>
    </source>
</evidence>
<dbReference type="InterPro" id="IPR039420">
    <property type="entry name" value="WalR-like"/>
</dbReference>
<dbReference type="CDD" id="cd06170">
    <property type="entry name" value="LuxR_C_like"/>
    <property type="match status" value="1"/>
</dbReference>
<evidence type="ECO:0000313" key="6">
    <source>
        <dbReference type="EMBL" id="SHH35389.1"/>
    </source>
</evidence>
<dbReference type="Proteomes" id="UP000184212">
    <property type="component" value="Unassembled WGS sequence"/>
</dbReference>
<dbReference type="RefSeq" id="WP_073136981.1">
    <property type="nucleotide sequence ID" value="NZ_FQWQ01000002.1"/>
</dbReference>
<feature type="domain" description="Response regulatory" evidence="5">
    <location>
        <begin position="5"/>
        <end position="121"/>
    </location>
</feature>
<dbReference type="EMBL" id="FQWQ01000002">
    <property type="protein sequence ID" value="SHH35389.1"/>
    <property type="molecule type" value="Genomic_DNA"/>
</dbReference>
<dbReference type="InterPro" id="IPR058245">
    <property type="entry name" value="NreC/VraR/RcsB-like_REC"/>
</dbReference>
<feature type="modified residue" description="4-aspartylphosphate" evidence="3">
    <location>
        <position position="56"/>
    </location>
</feature>
<dbReference type="Gene3D" id="3.40.50.2300">
    <property type="match status" value="1"/>
</dbReference>
<proteinExistence type="predicted"/>
<name>A0A1M5SA81_9BACT</name>
<dbReference type="InterPro" id="IPR000792">
    <property type="entry name" value="Tscrpt_reg_LuxR_C"/>
</dbReference>
<sequence>MSKIKVLLADDHKIIRIGLRGILEREDDMEVVGEAESGTEVLDMLQKTVTDVVLMDIDMGRSNGTETTRKVRAMFPDVRVLALTMHEEAEHIIYMLEAGASGYLLKNVGRDELLSAIRTVVQGNSYFSHTVSATLLKAITDLKSKPASAAKQASGSPLSDREIEVLKLIAQEHSNGEIAEKLFISIRTVDTHRRNILEKLQVKNTAGLVKYAIEKALI</sequence>
<dbReference type="PANTHER" id="PTHR43214:SF43">
    <property type="entry name" value="TWO-COMPONENT RESPONSE REGULATOR"/>
    <property type="match status" value="1"/>
</dbReference>
<dbReference type="PROSITE" id="PS50043">
    <property type="entry name" value="HTH_LUXR_2"/>
    <property type="match status" value="1"/>
</dbReference>